<gene>
    <name evidence="1" type="ORF">V8G58_13190</name>
</gene>
<name>A0ABW7N1D6_9FLAO</name>
<dbReference type="RefSeq" id="WP_344742079.1">
    <property type="nucleotide sequence ID" value="NZ_BAABAY010000007.1"/>
</dbReference>
<dbReference type="PANTHER" id="PTHR30469">
    <property type="entry name" value="MULTIDRUG RESISTANCE PROTEIN MDTA"/>
    <property type="match status" value="1"/>
</dbReference>
<comment type="caution">
    <text evidence="1">The sequence shown here is derived from an EMBL/GenBank/DDBJ whole genome shotgun (WGS) entry which is preliminary data.</text>
</comment>
<dbReference type="SUPFAM" id="SSF111369">
    <property type="entry name" value="HlyD-like secretion proteins"/>
    <property type="match status" value="1"/>
</dbReference>
<keyword evidence="2" id="KW-1185">Reference proteome</keyword>
<dbReference type="EMBL" id="JBAWKB010000005">
    <property type="protein sequence ID" value="MFH6772891.1"/>
    <property type="molecule type" value="Genomic_DNA"/>
</dbReference>
<protein>
    <submittedName>
        <fullName evidence="1">HlyD family efflux transporter periplasmic adaptor subunit</fullName>
    </submittedName>
</protein>
<evidence type="ECO:0000313" key="2">
    <source>
        <dbReference type="Proteomes" id="UP001610100"/>
    </source>
</evidence>
<dbReference type="Gene3D" id="2.40.420.20">
    <property type="match status" value="1"/>
</dbReference>
<reference evidence="1 2" key="1">
    <citation type="submission" date="2024-02" db="EMBL/GenBank/DDBJ databases">
        <title>A Gaetbulibacter species isolated from tidal flats and genomic insights of their niches.</title>
        <authorList>
            <person name="Ye Y."/>
        </authorList>
    </citation>
    <scope>NUCLEOTIDE SEQUENCE [LARGE SCALE GENOMIC DNA]</scope>
    <source>
        <strain evidence="1 2">KYW382</strain>
    </source>
</reference>
<organism evidence="1 2">
    <name type="scientific">Gaetbulibacter aestuarii</name>
    <dbReference type="NCBI Taxonomy" id="1502358"/>
    <lineage>
        <taxon>Bacteria</taxon>
        <taxon>Pseudomonadati</taxon>
        <taxon>Bacteroidota</taxon>
        <taxon>Flavobacteriia</taxon>
        <taxon>Flavobacteriales</taxon>
        <taxon>Flavobacteriaceae</taxon>
        <taxon>Gaetbulibacter</taxon>
    </lineage>
</organism>
<proteinExistence type="predicted"/>
<dbReference type="Proteomes" id="UP001610100">
    <property type="component" value="Unassembled WGS sequence"/>
</dbReference>
<dbReference type="PROSITE" id="PS51257">
    <property type="entry name" value="PROKAR_LIPOPROTEIN"/>
    <property type="match status" value="1"/>
</dbReference>
<sequence>MKYLFITLFFSAFVACKNTENTTPKKKVPMNVSGVQVKPLDIKEYLEFNGVTRYQKKENIRAHVTGYISWMPFKIGDPIKQGQTFSSVRTKEQNALQEAVAIDSSLGKYLDPIRIPSNATGVITQLNITTNDYVAEGDVLAAVVQPKSLVVEVNVPYEYEDYITMGTPCEILLQNGESIHSKITGVLPTINPMAQSQVYLIALPNGDLPENLNVQVKTVFKEAKQAVCIPKSALQTNELITDFWVMKVLHDSLAVKQTVTPMLQSDSLVQVKPEELKPGDVIIAKGAYQMQDSTLVSIH</sequence>
<dbReference type="PANTHER" id="PTHR30469:SF15">
    <property type="entry name" value="HLYD FAMILY OF SECRETION PROTEINS"/>
    <property type="match status" value="1"/>
</dbReference>
<evidence type="ECO:0000313" key="1">
    <source>
        <dbReference type="EMBL" id="MFH6772891.1"/>
    </source>
</evidence>
<dbReference type="Gene3D" id="2.40.50.100">
    <property type="match status" value="1"/>
</dbReference>
<accession>A0ABW7N1D6</accession>